<proteinExistence type="predicted"/>
<reference evidence="2 3" key="1">
    <citation type="journal article" date="2014" name="Genome Announc.">
        <title>Draft Genome Sequence of the Antitrypanosomally Active Sponge-Associated Bacterium Actinokineospora sp. Strain EG49.</title>
        <authorList>
            <person name="Harjes J."/>
            <person name="Ryu T."/>
            <person name="Abdelmohsen U.R."/>
            <person name="Moitinho-Silva L."/>
            <person name="Horn H."/>
            <person name="Ravasi T."/>
            <person name="Hentschel U."/>
        </authorList>
    </citation>
    <scope>NUCLEOTIDE SEQUENCE [LARGE SCALE GENOMIC DNA]</scope>
    <source>
        <strain evidence="2 3">EG49</strain>
    </source>
</reference>
<keyword evidence="3" id="KW-1185">Reference proteome</keyword>
<feature type="transmembrane region" description="Helical" evidence="1">
    <location>
        <begin position="28"/>
        <end position="53"/>
    </location>
</feature>
<keyword evidence="1" id="KW-1133">Transmembrane helix</keyword>
<comment type="caution">
    <text evidence="2">The sequence shown here is derived from an EMBL/GenBank/DDBJ whole genome shotgun (WGS) entry which is preliminary data.</text>
</comment>
<organism evidence="2 3">
    <name type="scientific">Actinokineospora spheciospongiae</name>
    <dbReference type="NCBI Taxonomy" id="909613"/>
    <lineage>
        <taxon>Bacteria</taxon>
        <taxon>Bacillati</taxon>
        <taxon>Actinomycetota</taxon>
        <taxon>Actinomycetes</taxon>
        <taxon>Pseudonocardiales</taxon>
        <taxon>Pseudonocardiaceae</taxon>
        <taxon>Actinokineospora</taxon>
    </lineage>
</organism>
<dbReference type="RefSeq" id="WP_035290000.1">
    <property type="nucleotide sequence ID" value="NZ_AYXG01000241.1"/>
</dbReference>
<sequence length="208" mass="22479">MERACEWEARHGMLVGLSPRRTRVRSMVGLAVAGLVLLVPAVFVAVHAVEVALAGGWNDRVCRSVGSRGCGPAWLSLSAALFFVVVGAGFGVGAVRELSRREHAFALEQDDFRVVFRNSSTYVPEWVRVRWADLAEVVPDGGRLDLVLREGATATHLDGRTAGPLTDLLCGDARADAAVLRHFRTADRRRIGQAPAQDEANRIAADTP</sequence>
<protein>
    <submittedName>
        <fullName evidence="2">Uncharacterized protein</fullName>
    </submittedName>
</protein>
<keyword evidence="1" id="KW-0472">Membrane</keyword>
<name>W7INX1_9PSEU</name>
<evidence type="ECO:0000313" key="3">
    <source>
        <dbReference type="Proteomes" id="UP000019277"/>
    </source>
</evidence>
<dbReference type="OrthoDB" id="10017987at2"/>
<dbReference type="AlphaFoldDB" id="W7INX1"/>
<evidence type="ECO:0000256" key="1">
    <source>
        <dbReference type="SAM" id="Phobius"/>
    </source>
</evidence>
<dbReference type="STRING" id="909613.UO65_6354"/>
<evidence type="ECO:0000313" key="2">
    <source>
        <dbReference type="EMBL" id="EWC58462.1"/>
    </source>
</evidence>
<feature type="transmembrane region" description="Helical" evidence="1">
    <location>
        <begin position="73"/>
        <end position="95"/>
    </location>
</feature>
<gene>
    <name evidence="2" type="ORF">UO65_6354</name>
</gene>
<keyword evidence="1" id="KW-0812">Transmembrane</keyword>
<dbReference type="Proteomes" id="UP000019277">
    <property type="component" value="Unassembled WGS sequence"/>
</dbReference>
<accession>W7INX1</accession>
<dbReference type="EMBL" id="AYXG01000241">
    <property type="protein sequence ID" value="EWC58462.1"/>
    <property type="molecule type" value="Genomic_DNA"/>
</dbReference>